<accession>A0ABP3T5R7</accession>
<feature type="compositionally biased region" description="Low complexity" evidence="1">
    <location>
        <begin position="41"/>
        <end position="66"/>
    </location>
</feature>
<name>A0ABP3T5R7_9ACTN</name>
<proteinExistence type="predicted"/>
<comment type="caution">
    <text evidence="2">The sequence shown here is derived from an EMBL/GenBank/DDBJ whole genome shotgun (WGS) entry which is preliminary data.</text>
</comment>
<gene>
    <name evidence="2" type="ORF">GCM10009535_57330</name>
</gene>
<reference evidence="3" key="1">
    <citation type="journal article" date="2019" name="Int. J. Syst. Evol. Microbiol.">
        <title>The Global Catalogue of Microorganisms (GCM) 10K type strain sequencing project: providing services to taxonomists for standard genome sequencing and annotation.</title>
        <authorList>
            <consortium name="The Broad Institute Genomics Platform"/>
            <consortium name="The Broad Institute Genome Sequencing Center for Infectious Disease"/>
            <person name="Wu L."/>
            <person name="Ma J."/>
        </authorList>
    </citation>
    <scope>NUCLEOTIDE SEQUENCE [LARGE SCALE GENOMIC DNA]</scope>
    <source>
        <strain evidence="3">JCM 10367</strain>
    </source>
</reference>
<evidence type="ECO:0000313" key="2">
    <source>
        <dbReference type="EMBL" id="GAA0670056.1"/>
    </source>
</evidence>
<dbReference type="EMBL" id="BAAAGU010000091">
    <property type="protein sequence ID" value="GAA0670056.1"/>
    <property type="molecule type" value="Genomic_DNA"/>
</dbReference>
<keyword evidence="3" id="KW-1185">Reference proteome</keyword>
<dbReference type="Proteomes" id="UP001500724">
    <property type="component" value="Unassembled WGS sequence"/>
</dbReference>
<evidence type="ECO:0000256" key="1">
    <source>
        <dbReference type="SAM" id="MobiDB-lite"/>
    </source>
</evidence>
<protein>
    <submittedName>
        <fullName evidence="2">Uncharacterized protein</fullName>
    </submittedName>
</protein>
<evidence type="ECO:0000313" key="3">
    <source>
        <dbReference type="Proteomes" id="UP001500724"/>
    </source>
</evidence>
<sequence>MLPASRGNLSARPTRKEPAVGPECASMPGDEGGQSTEKDLPAQAGGPCGAGVVAAAHAGPGEPAQPRAGEPS</sequence>
<organism evidence="2 3">
    <name type="scientific">Streptomyces thermocarboxydovorans</name>
    <dbReference type="NCBI Taxonomy" id="59298"/>
    <lineage>
        <taxon>Bacteria</taxon>
        <taxon>Bacillati</taxon>
        <taxon>Actinomycetota</taxon>
        <taxon>Actinomycetes</taxon>
        <taxon>Kitasatosporales</taxon>
        <taxon>Streptomycetaceae</taxon>
        <taxon>Streptomyces</taxon>
    </lineage>
</organism>
<feature type="region of interest" description="Disordered" evidence="1">
    <location>
        <begin position="1"/>
        <end position="72"/>
    </location>
</feature>